<dbReference type="PIRSF" id="PIRSF001221">
    <property type="entry name" value="Amidase_fungi"/>
    <property type="match status" value="1"/>
</dbReference>
<dbReference type="AlphaFoldDB" id="A0A0N5A443"/>
<organism evidence="3 4">
    <name type="scientific">Parastrongyloides trichosuri</name>
    <name type="common">Possum-specific nematode worm</name>
    <dbReference type="NCBI Taxonomy" id="131310"/>
    <lineage>
        <taxon>Eukaryota</taxon>
        <taxon>Metazoa</taxon>
        <taxon>Ecdysozoa</taxon>
        <taxon>Nematoda</taxon>
        <taxon>Chromadorea</taxon>
        <taxon>Rhabditida</taxon>
        <taxon>Tylenchina</taxon>
        <taxon>Panagrolaimomorpha</taxon>
        <taxon>Strongyloidoidea</taxon>
        <taxon>Strongyloididae</taxon>
        <taxon>Parastrongyloides</taxon>
    </lineage>
</organism>
<proteinExistence type="predicted"/>
<dbReference type="Pfam" id="PF01425">
    <property type="entry name" value="Amidase"/>
    <property type="match status" value="1"/>
</dbReference>
<dbReference type="InterPro" id="IPR052096">
    <property type="entry name" value="Endocannabinoid_amidase"/>
</dbReference>
<dbReference type="InterPro" id="IPR036928">
    <property type="entry name" value="AS_sf"/>
</dbReference>
<feature type="active site" description="Charge relay system" evidence="1">
    <location>
        <position position="189"/>
    </location>
</feature>
<dbReference type="WBParaSite" id="PTRK_0001639400.1">
    <property type="protein sequence ID" value="PTRK_0001639400.1"/>
    <property type="gene ID" value="PTRK_0001639400"/>
</dbReference>
<sequence>MAQQQLTHAKERRALRLTEFDTKFETFVRKHNVSQETISEILSLDVNKLIQRQCSENRFKAVELLIAYVSKSKSVNDEFNCIQYFFPESLDIAEQLDQDNKDDLPLFGIPFSVKANFHMPGYPSDCGLVKKWNQLETKKNSFVEHLESLGGIPFCHTTVPQALISYVCTSPIYGTTKNPHNPKCSPGGSTGGDACLVALGGTPFGTGSDLAGSLRIPSSFCGISSMKPCERTLISFNSNQGMPGKSRIALSYGFLTKHAYEQEILWRIFFKDDSYQIKVPLTIPGGIRFSEFRKPKKVGFFKTTGFVDPVPSNRRALEDVLKALEEDGCQLYEFKLPPGNFIAHLAFNSVISDNGDYLWENYKGEIVDEYLKQFHLLLSLPTIVKRIGSFFLQWISPQLQILASTGNLDVVELRNIQADIDDMTKKFIYQFQENEIDFIVCPQFAVPAVPHKYPQNLAACAIDTVLWNLCDFPAGVVTTDKVNDQDIEDLDKEHDKRSWNIVVNTIYEASKETLGNPIGVQCVALPYQEGKLLKFMTYIEKLMRKNN</sequence>
<evidence type="ECO:0000313" key="3">
    <source>
        <dbReference type="Proteomes" id="UP000038045"/>
    </source>
</evidence>
<dbReference type="STRING" id="131310.A0A0N5A443"/>
<evidence type="ECO:0000256" key="1">
    <source>
        <dbReference type="PIRSR" id="PIRSR001221-1"/>
    </source>
</evidence>
<feature type="active site" description="Charge relay system" evidence="1">
    <location>
        <position position="114"/>
    </location>
</feature>
<evidence type="ECO:0000259" key="2">
    <source>
        <dbReference type="Pfam" id="PF01425"/>
    </source>
</evidence>
<feature type="active site" description="Acyl-ester intermediate" evidence="1">
    <location>
        <position position="213"/>
    </location>
</feature>
<reference evidence="4" key="1">
    <citation type="submission" date="2017-02" db="UniProtKB">
        <authorList>
            <consortium name="WormBaseParasite"/>
        </authorList>
    </citation>
    <scope>IDENTIFICATION</scope>
</reference>
<dbReference type="InterPro" id="IPR023631">
    <property type="entry name" value="Amidase_dom"/>
</dbReference>
<dbReference type="GO" id="GO:0017064">
    <property type="term" value="F:fatty acid amide hydrolase activity"/>
    <property type="evidence" value="ECO:0007669"/>
    <property type="project" value="TreeGrafter"/>
</dbReference>
<dbReference type="PANTHER" id="PTHR45847">
    <property type="entry name" value="FATTY ACID AMIDE HYDROLASE"/>
    <property type="match status" value="1"/>
</dbReference>
<dbReference type="GO" id="GO:0009062">
    <property type="term" value="P:fatty acid catabolic process"/>
    <property type="evidence" value="ECO:0007669"/>
    <property type="project" value="TreeGrafter"/>
</dbReference>
<keyword evidence="3" id="KW-1185">Reference proteome</keyword>
<dbReference type="GO" id="GO:0004040">
    <property type="term" value="F:amidase activity"/>
    <property type="evidence" value="ECO:0007669"/>
    <property type="project" value="TreeGrafter"/>
</dbReference>
<name>A0A0N5A443_PARTI</name>
<protein>
    <submittedName>
        <fullName evidence="4">Amidase domain-containing protein</fullName>
    </submittedName>
</protein>
<feature type="domain" description="Amidase" evidence="2">
    <location>
        <begin position="63"/>
        <end position="533"/>
    </location>
</feature>
<accession>A0A0N5A443</accession>
<dbReference type="Gene3D" id="3.90.1300.10">
    <property type="entry name" value="Amidase signature (AS) domain"/>
    <property type="match status" value="1"/>
</dbReference>
<evidence type="ECO:0000313" key="4">
    <source>
        <dbReference type="WBParaSite" id="PTRK_0001639400.1"/>
    </source>
</evidence>
<dbReference type="Proteomes" id="UP000038045">
    <property type="component" value="Unplaced"/>
</dbReference>
<dbReference type="SUPFAM" id="SSF75304">
    <property type="entry name" value="Amidase signature (AS) enzymes"/>
    <property type="match status" value="1"/>
</dbReference>
<dbReference type="PANTHER" id="PTHR45847:SF6">
    <property type="entry name" value="FATTY ACID AMIDE HYDROLASE"/>
    <property type="match status" value="1"/>
</dbReference>